<dbReference type="EC" id="2.3.1.48" evidence="4"/>
<keyword evidence="19" id="KW-1185">Reference proteome</keyword>
<dbReference type="AlphaFoldDB" id="A0A8H6QVH2"/>
<keyword evidence="11" id="KW-0539">Nucleus</keyword>
<dbReference type="InterPro" id="IPR016181">
    <property type="entry name" value="Acyl_CoA_acyltransferase"/>
</dbReference>
<keyword evidence="6" id="KW-0963">Cytoplasm</keyword>
<evidence type="ECO:0000256" key="4">
    <source>
        <dbReference type="ARBA" id="ARBA00013184"/>
    </source>
</evidence>
<evidence type="ECO:0000256" key="5">
    <source>
        <dbReference type="ARBA" id="ARBA00021268"/>
    </source>
</evidence>
<feature type="compositionally biased region" description="Acidic residues" evidence="16">
    <location>
        <begin position="784"/>
        <end position="793"/>
    </location>
</feature>
<comment type="caution">
    <text evidence="18">The sequence shown here is derived from an EMBL/GenBank/DDBJ whole genome shotgun (WGS) entry which is preliminary data.</text>
</comment>
<dbReference type="GO" id="GO:0005737">
    <property type="term" value="C:cytoplasm"/>
    <property type="evidence" value="ECO:0007669"/>
    <property type="project" value="UniProtKB-SubCell"/>
</dbReference>
<feature type="region of interest" description="Disordered" evidence="16">
    <location>
        <begin position="28"/>
        <end position="51"/>
    </location>
</feature>
<evidence type="ECO:0000313" key="19">
    <source>
        <dbReference type="Proteomes" id="UP000641853"/>
    </source>
</evidence>
<dbReference type="GO" id="GO:0000781">
    <property type="term" value="C:chromosome, telomeric region"/>
    <property type="evidence" value="ECO:0007669"/>
    <property type="project" value="GOC"/>
</dbReference>
<dbReference type="InterPro" id="IPR037113">
    <property type="entry name" value="Hat1_N_sf"/>
</dbReference>
<comment type="subcellular location">
    <subcellularLocation>
        <location evidence="2">Cytoplasm</location>
    </subcellularLocation>
    <subcellularLocation>
        <location evidence="1">Nucleus</location>
    </subcellularLocation>
</comment>
<keyword evidence="12" id="KW-0012">Acyltransferase</keyword>
<sequence>MEPVAQYLTRIVRQTEQVQALAKSASVTLASPHSDEPNRVTAQQESSPPAQYENYRRDGEGLQLYVPLHCSFRGDIVIQERGYAREYALLASGLRPAREFQDSLQLTQPKEISAAAAVVYKRWPNKKEWKFRAFGLARVHSSNSAELFAIKAALDVAAEIAQKRNHCRKMTIFSDSQAALTEISKFPYATRTAENIVSSFIKAALLLYKLGIRLEVRWVPGHNSVPGNVAADSLAKRARKSIAILPLNFTFEQEALFPKVIPAKALRATRLSPTRAEKKDERISSAPVFLTVAITFPVIRTCDANDAVNITIVQPDEQKLKTVSSFHPQFTYPIFGDDECIFGYKGLIIRLRFAAHDLRPHLHISYDEKFKPVEDIAAVDILKTLRPWISEEAFVTLPDYEKAVLEDKDAKDFKPPGKLVHSYVTRNRNYEIWAGSLADPSVRRLLDRAQIFVSLFIEAGTPLATDDPEWTLQRWTVYFVYEKVKPPTPTASEYSIVGYATTYRWWHYRRDKTQVPVVKDDPFPSGPEIHPSQLPSRLRIAQFLILPPHQKSGHGRHLYTTIHSACVQDPTVVELTVEDPNEAFDVLRDSADYHMLRPEFIKHEVNINPDPYEAHSRNQRPRRVPTAALIPVKLLHDIRTSYKIDSTQFAHILEMFLLSQIPLKNRHAGGANMSRLLIKKHRAEDPNERRYYWWRMLTKQRLYKRSKDILIQLDLDERIQKLEETVSNVEEGYEVLLKEFTEREEKLKASGKEQSPGAEISDDASAGPSGTSRDQRVKRKFTVEDDEDEVEESDTAKRTKV</sequence>
<dbReference type="PANTHER" id="PTHR12046">
    <property type="entry name" value="HISTONE ACETYLTRANSFERASE TYPE B CATALYTIC SUBUNIT"/>
    <property type="match status" value="1"/>
</dbReference>
<dbReference type="GO" id="GO:0004402">
    <property type="term" value="F:histone acetyltransferase activity"/>
    <property type="evidence" value="ECO:0007669"/>
    <property type="project" value="InterPro"/>
</dbReference>
<name>A0A8H6QVH2_9EURO</name>
<feature type="domain" description="RNase H type-1" evidence="17">
    <location>
        <begin position="72"/>
        <end position="240"/>
    </location>
</feature>
<feature type="region of interest" description="Disordered" evidence="16">
    <location>
        <begin position="746"/>
        <end position="801"/>
    </location>
</feature>
<dbReference type="GO" id="GO:0031509">
    <property type="term" value="P:subtelomeric heterochromatin formation"/>
    <property type="evidence" value="ECO:0007669"/>
    <property type="project" value="InterPro"/>
</dbReference>
<dbReference type="Proteomes" id="UP000641853">
    <property type="component" value="Unassembled WGS sequence"/>
</dbReference>
<evidence type="ECO:0000256" key="10">
    <source>
        <dbReference type="ARBA" id="ARBA00023204"/>
    </source>
</evidence>
<evidence type="ECO:0000256" key="11">
    <source>
        <dbReference type="ARBA" id="ARBA00023242"/>
    </source>
</evidence>
<feature type="compositionally biased region" description="Polar residues" evidence="16">
    <location>
        <begin position="40"/>
        <end position="49"/>
    </location>
</feature>
<keyword evidence="8" id="KW-0227">DNA damage</keyword>
<dbReference type="GO" id="GO:0003676">
    <property type="term" value="F:nucleic acid binding"/>
    <property type="evidence" value="ECO:0007669"/>
    <property type="project" value="InterPro"/>
</dbReference>
<evidence type="ECO:0000256" key="16">
    <source>
        <dbReference type="SAM" id="MobiDB-lite"/>
    </source>
</evidence>
<reference evidence="18" key="1">
    <citation type="submission" date="2020-06" db="EMBL/GenBank/DDBJ databases">
        <title>Draft genome sequences of strains closely related to Aspergillus parafelis and Aspergillus hiratsukae.</title>
        <authorList>
            <person name="Dos Santos R.A.C."/>
            <person name="Rivero-Menendez O."/>
            <person name="Steenwyk J.L."/>
            <person name="Mead M.E."/>
            <person name="Goldman G.H."/>
            <person name="Alastruey-Izquierdo A."/>
            <person name="Rokas A."/>
        </authorList>
    </citation>
    <scope>NUCLEOTIDE SEQUENCE</scope>
    <source>
        <strain evidence="18">CNM-CM7691</strain>
    </source>
</reference>
<dbReference type="Pfam" id="PF00075">
    <property type="entry name" value="RNase_H"/>
    <property type="match status" value="1"/>
</dbReference>
<dbReference type="InterPro" id="IPR019467">
    <property type="entry name" value="Hat1_N"/>
</dbReference>
<dbReference type="SUPFAM" id="SSF55729">
    <property type="entry name" value="Acyl-CoA N-acyltransferases (Nat)"/>
    <property type="match status" value="1"/>
</dbReference>
<evidence type="ECO:0000256" key="3">
    <source>
        <dbReference type="ARBA" id="ARBA00010543"/>
    </source>
</evidence>
<evidence type="ECO:0000256" key="13">
    <source>
        <dbReference type="ARBA" id="ARBA00048017"/>
    </source>
</evidence>
<dbReference type="Gene3D" id="3.90.360.10">
    <property type="entry name" value="Histone acetyl transferase 1 (HAT1), N-terminal domain"/>
    <property type="match status" value="1"/>
</dbReference>
<evidence type="ECO:0000256" key="15">
    <source>
        <dbReference type="ARBA" id="ARBA00063577"/>
    </source>
</evidence>
<organism evidence="18 19">
    <name type="scientific">Aspergillus felis</name>
    <dbReference type="NCBI Taxonomy" id="1287682"/>
    <lineage>
        <taxon>Eukaryota</taxon>
        <taxon>Fungi</taxon>
        <taxon>Dikarya</taxon>
        <taxon>Ascomycota</taxon>
        <taxon>Pezizomycotina</taxon>
        <taxon>Eurotiomycetes</taxon>
        <taxon>Eurotiomycetidae</taxon>
        <taxon>Eurotiales</taxon>
        <taxon>Aspergillaceae</taxon>
        <taxon>Aspergillus</taxon>
        <taxon>Aspergillus subgen. Fumigati</taxon>
    </lineage>
</organism>
<comment type="subunit">
    <text evidence="15">Component of the HAT-B complex composed of at least HAT1 and HAT2. The HAT-B complex binds to histone H4 tail.</text>
</comment>
<dbReference type="CDD" id="cd09276">
    <property type="entry name" value="Rnase_HI_RT_non_LTR"/>
    <property type="match status" value="1"/>
</dbReference>
<dbReference type="InterPro" id="IPR002156">
    <property type="entry name" value="RNaseH_domain"/>
</dbReference>
<evidence type="ECO:0000259" key="17">
    <source>
        <dbReference type="PROSITE" id="PS50879"/>
    </source>
</evidence>
<keyword evidence="7" id="KW-0808">Transferase</keyword>
<evidence type="ECO:0000313" key="18">
    <source>
        <dbReference type="EMBL" id="KAF7179813.1"/>
    </source>
</evidence>
<evidence type="ECO:0000256" key="12">
    <source>
        <dbReference type="ARBA" id="ARBA00023315"/>
    </source>
</evidence>
<evidence type="ECO:0000256" key="6">
    <source>
        <dbReference type="ARBA" id="ARBA00022490"/>
    </source>
</evidence>
<evidence type="ECO:0000256" key="7">
    <source>
        <dbReference type="ARBA" id="ARBA00022679"/>
    </source>
</evidence>
<dbReference type="FunFam" id="3.40.630.30:FF:000125">
    <property type="entry name" value="Histone acetyltransferase type B catalytic subunit"/>
    <property type="match status" value="1"/>
</dbReference>
<dbReference type="GO" id="GO:0004523">
    <property type="term" value="F:RNA-DNA hybrid ribonuclease activity"/>
    <property type="evidence" value="ECO:0007669"/>
    <property type="project" value="InterPro"/>
</dbReference>
<dbReference type="PROSITE" id="PS50879">
    <property type="entry name" value="RNASE_H_1"/>
    <property type="match status" value="1"/>
</dbReference>
<dbReference type="Pfam" id="PF10394">
    <property type="entry name" value="Hat1_N"/>
    <property type="match status" value="1"/>
</dbReference>
<evidence type="ECO:0000256" key="1">
    <source>
        <dbReference type="ARBA" id="ARBA00004123"/>
    </source>
</evidence>
<evidence type="ECO:0000256" key="2">
    <source>
        <dbReference type="ARBA" id="ARBA00004496"/>
    </source>
</evidence>
<dbReference type="GO" id="GO:0005634">
    <property type="term" value="C:nucleus"/>
    <property type="evidence" value="ECO:0007669"/>
    <property type="project" value="UniProtKB-SubCell"/>
</dbReference>
<comment type="function">
    <text evidence="14">Catalytic component of the histone acetylase B (HAT-B) complex. Acetylates 'Lys-12' of histone H4 which is required for telomeric silencing. Has intrinsic substrate specificity that modifies lysine in recognition sequence GXGKXG. Involved in DNA double-strand break repair.</text>
</comment>
<dbReference type="InterPro" id="IPR036397">
    <property type="entry name" value="RNaseH_sf"/>
</dbReference>
<dbReference type="SUPFAM" id="SSF53098">
    <property type="entry name" value="Ribonuclease H-like"/>
    <property type="match status" value="1"/>
</dbReference>
<accession>A0A8H6QVH2</accession>
<evidence type="ECO:0000256" key="9">
    <source>
        <dbReference type="ARBA" id="ARBA00022853"/>
    </source>
</evidence>
<dbReference type="GO" id="GO:0006281">
    <property type="term" value="P:DNA repair"/>
    <property type="evidence" value="ECO:0007669"/>
    <property type="project" value="UniProtKB-KW"/>
</dbReference>
<gene>
    <name evidence="18" type="ORF">CNMCM7691_008864</name>
</gene>
<dbReference type="InterPro" id="IPR017380">
    <property type="entry name" value="Hist_AcTrfase_B-typ_cat-su"/>
</dbReference>
<dbReference type="EMBL" id="JACBAG010001853">
    <property type="protein sequence ID" value="KAF7179813.1"/>
    <property type="molecule type" value="Genomic_DNA"/>
</dbReference>
<dbReference type="InterPro" id="IPR012337">
    <property type="entry name" value="RNaseH-like_sf"/>
</dbReference>
<dbReference type="Gene3D" id="3.40.630.30">
    <property type="match status" value="1"/>
</dbReference>
<comment type="catalytic activity">
    <reaction evidence="13">
        <text>L-lysyl-[protein] + acetyl-CoA = N(6)-acetyl-L-lysyl-[protein] + CoA + H(+)</text>
        <dbReference type="Rhea" id="RHEA:45948"/>
        <dbReference type="Rhea" id="RHEA-COMP:9752"/>
        <dbReference type="Rhea" id="RHEA-COMP:10731"/>
        <dbReference type="ChEBI" id="CHEBI:15378"/>
        <dbReference type="ChEBI" id="CHEBI:29969"/>
        <dbReference type="ChEBI" id="CHEBI:57287"/>
        <dbReference type="ChEBI" id="CHEBI:57288"/>
        <dbReference type="ChEBI" id="CHEBI:61930"/>
        <dbReference type="EC" id="2.3.1.48"/>
    </reaction>
</comment>
<keyword evidence="9" id="KW-0156">Chromatin regulator</keyword>
<evidence type="ECO:0000256" key="14">
    <source>
        <dbReference type="ARBA" id="ARBA00053467"/>
    </source>
</evidence>
<comment type="similarity">
    <text evidence="3">Belongs to the HAT1 family.</text>
</comment>
<dbReference type="Gene3D" id="3.30.420.10">
    <property type="entry name" value="Ribonuclease H-like superfamily/Ribonuclease H"/>
    <property type="match status" value="1"/>
</dbReference>
<proteinExistence type="inferred from homology"/>
<keyword evidence="10" id="KW-0234">DNA repair</keyword>
<protein>
    <recommendedName>
        <fullName evidence="5">Histone acetyltransferase type B catalytic subunit</fullName>
        <ecNumber evidence="4">2.3.1.48</ecNumber>
    </recommendedName>
</protein>
<evidence type="ECO:0000256" key="8">
    <source>
        <dbReference type="ARBA" id="ARBA00022763"/>
    </source>
</evidence>